<dbReference type="PATRIC" id="fig|1678637.3.peg.3522"/>
<dbReference type="PANTHER" id="PTHR30061">
    <property type="entry name" value="MALTOSE-BINDING PERIPLASMIC PROTEIN"/>
    <property type="match status" value="1"/>
</dbReference>
<dbReference type="RefSeq" id="WP_049716882.1">
    <property type="nucleotide sequence ID" value="NZ_LFXA01000009.1"/>
</dbReference>
<dbReference type="GO" id="GO:1901982">
    <property type="term" value="F:maltose binding"/>
    <property type="evidence" value="ECO:0007669"/>
    <property type="project" value="TreeGrafter"/>
</dbReference>
<keyword evidence="5" id="KW-0762">Sugar transport</keyword>
<proteinExistence type="inferred from homology"/>
<dbReference type="Pfam" id="PF01547">
    <property type="entry name" value="SBP_bac_1"/>
    <property type="match status" value="1"/>
</dbReference>
<dbReference type="STRING" id="1678637.AC230_16345"/>
<dbReference type="Gene3D" id="3.40.190.10">
    <property type="entry name" value="Periplasmic binding protein-like II"/>
    <property type="match status" value="2"/>
</dbReference>
<dbReference type="Proteomes" id="UP000037288">
    <property type="component" value="Unassembled WGS sequence"/>
</dbReference>
<dbReference type="GO" id="GO:0015768">
    <property type="term" value="P:maltose transport"/>
    <property type="evidence" value="ECO:0007669"/>
    <property type="project" value="TreeGrafter"/>
</dbReference>
<gene>
    <name evidence="5" type="ORF">AC230_16345</name>
</gene>
<dbReference type="InterPro" id="IPR006059">
    <property type="entry name" value="SBP"/>
</dbReference>
<name>A0A0K9XEQ3_9ACTN</name>
<protein>
    <submittedName>
        <fullName evidence="5">Sugar transporter</fullName>
    </submittedName>
</protein>
<comment type="caution">
    <text evidence="5">The sequence shown here is derived from an EMBL/GenBank/DDBJ whole genome shotgun (WGS) entry which is preliminary data.</text>
</comment>
<evidence type="ECO:0000313" key="6">
    <source>
        <dbReference type="Proteomes" id="UP000037288"/>
    </source>
</evidence>
<dbReference type="GO" id="GO:0055052">
    <property type="term" value="C:ATP-binding cassette (ABC) transporter complex, substrate-binding subunit-containing"/>
    <property type="evidence" value="ECO:0007669"/>
    <property type="project" value="TreeGrafter"/>
</dbReference>
<organism evidence="5 6">
    <name type="scientific">Streptomyces caatingaensis</name>
    <dbReference type="NCBI Taxonomy" id="1678637"/>
    <lineage>
        <taxon>Bacteria</taxon>
        <taxon>Bacillati</taxon>
        <taxon>Actinomycetota</taxon>
        <taxon>Actinomycetes</taxon>
        <taxon>Kitasatosporales</taxon>
        <taxon>Streptomycetaceae</taxon>
        <taxon>Streptomyces</taxon>
    </lineage>
</organism>
<keyword evidence="3 4" id="KW-0732">Signal</keyword>
<evidence type="ECO:0000256" key="1">
    <source>
        <dbReference type="ARBA" id="ARBA00008520"/>
    </source>
</evidence>
<reference evidence="6" key="1">
    <citation type="submission" date="2015-07" db="EMBL/GenBank/DDBJ databases">
        <title>Draft genome sequence of Streptomyces sp. CMAA 1322, a bacterium isolated from Caatinga biome, from dry forest semiarid of Brazil.</title>
        <authorList>
            <person name="Santos S.N."/>
            <person name="Gacesa R."/>
            <person name="Taketani R.G."/>
            <person name="Long P.F."/>
            <person name="Melo I.S."/>
        </authorList>
    </citation>
    <scope>NUCLEOTIDE SEQUENCE [LARGE SCALE GENOMIC DNA]</scope>
    <source>
        <strain evidence="6">CMAA 1322</strain>
    </source>
</reference>
<dbReference type="SUPFAM" id="SSF53850">
    <property type="entry name" value="Periplasmic binding protein-like II"/>
    <property type="match status" value="1"/>
</dbReference>
<evidence type="ECO:0000256" key="3">
    <source>
        <dbReference type="ARBA" id="ARBA00022729"/>
    </source>
</evidence>
<evidence type="ECO:0000256" key="2">
    <source>
        <dbReference type="ARBA" id="ARBA00022448"/>
    </source>
</evidence>
<evidence type="ECO:0000313" key="5">
    <source>
        <dbReference type="EMBL" id="KNB51870.1"/>
    </source>
</evidence>
<dbReference type="AlphaFoldDB" id="A0A0K9XEQ3"/>
<keyword evidence="6" id="KW-1185">Reference proteome</keyword>
<dbReference type="PROSITE" id="PS51257">
    <property type="entry name" value="PROKAR_LIPOPROTEIN"/>
    <property type="match status" value="1"/>
</dbReference>
<comment type="similarity">
    <text evidence="1">Belongs to the bacterial solute-binding protein 1 family.</text>
</comment>
<feature type="signal peptide" evidence="4">
    <location>
        <begin position="1"/>
        <end position="22"/>
    </location>
</feature>
<dbReference type="GO" id="GO:0042956">
    <property type="term" value="P:maltodextrin transmembrane transport"/>
    <property type="evidence" value="ECO:0007669"/>
    <property type="project" value="TreeGrafter"/>
</dbReference>
<evidence type="ECO:0000256" key="4">
    <source>
        <dbReference type="SAM" id="SignalP"/>
    </source>
</evidence>
<feature type="chain" id="PRO_5005532400" evidence="4">
    <location>
        <begin position="23"/>
        <end position="422"/>
    </location>
</feature>
<sequence>MKRGLIAATGVAALLVSVAACGSDKGDKDSGSDSKGKTLTVWFMDGSNPPGWTKSVQAEFEQKTGAKLDIQVQKWDGIQQKLTTALSESTPPDVFEVGNTQTPSYAETGGLAELGDLKKEIGKDWTESLNKPAVFEGTQYAAPWYAANRVVIYNKKVWADAGIKDVPKTRAEFLKDLEAIQKKGDAEPLYLPGQNWYFFAGLTVGTGADLVKKDGGKYVSNLADPKVTKAMEIYKQYQAFSKAPKDKDEATPQQADVFAKGKTGAFIGMGWEAATAIKANPRIEKDLGYFTIPGETADKPEGVFLGGSNLAIAERSKKKDLAEEFLKIALSDKNEAALAKEVGSIPNKDSLLGSLKGNAAAEAAAPAAKGGGTTPLIPEWAAVENAPNPIKAYMTAVLNGKSPEDAAKQVEGDVNKRLSQKQ</sequence>
<dbReference type="EMBL" id="LFXA01000009">
    <property type="protein sequence ID" value="KNB51870.1"/>
    <property type="molecule type" value="Genomic_DNA"/>
</dbReference>
<accession>A0A0K9XEQ3</accession>
<keyword evidence="2" id="KW-0813">Transport</keyword>
<dbReference type="PANTHER" id="PTHR30061:SF50">
    <property type="entry name" value="MALTOSE_MALTODEXTRIN-BINDING PERIPLASMIC PROTEIN"/>
    <property type="match status" value="1"/>
</dbReference>
<dbReference type="OrthoDB" id="2507686at2"/>